<dbReference type="EMBL" id="BMIJ01000007">
    <property type="protein sequence ID" value="GGC05748.1"/>
    <property type="molecule type" value="Genomic_DNA"/>
</dbReference>
<feature type="region of interest" description="Disordered" evidence="1">
    <location>
        <begin position="1"/>
        <end position="24"/>
    </location>
</feature>
<evidence type="ECO:0000313" key="3">
    <source>
        <dbReference type="Proteomes" id="UP000629025"/>
    </source>
</evidence>
<reference evidence="3" key="1">
    <citation type="journal article" date="2019" name="Int. J. Syst. Evol. Microbiol.">
        <title>The Global Catalogue of Microorganisms (GCM) 10K type strain sequencing project: providing services to taxonomists for standard genome sequencing and annotation.</title>
        <authorList>
            <consortium name="The Broad Institute Genomics Platform"/>
            <consortium name="The Broad Institute Genome Sequencing Center for Infectious Disease"/>
            <person name="Wu L."/>
            <person name="Ma J."/>
        </authorList>
    </citation>
    <scope>NUCLEOTIDE SEQUENCE [LARGE SCALE GENOMIC DNA]</scope>
    <source>
        <strain evidence="3">CGMCC 1.15341</strain>
    </source>
</reference>
<comment type="caution">
    <text evidence="2">The sequence shown here is derived from an EMBL/GenBank/DDBJ whole genome shotgun (WGS) entry which is preliminary data.</text>
</comment>
<name>A0ABQ1KPJ6_9GAMM</name>
<keyword evidence="3" id="KW-1185">Reference proteome</keyword>
<gene>
    <name evidence="2" type="ORF">GCM10011352_34920</name>
</gene>
<accession>A0ABQ1KPJ6</accession>
<dbReference type="Proteomes" id="UP000629025">
    <property type="component" value="Unassembled WGS sequence"/>
</dbReference>
<protein>
    <submittedName>
        <fullName evidence="2">Uncharacterized protein</fullName>
    </submittedName>
</protein>
<organism evidence="2 3">
    <name type="scientific">Marinobacterium zhoushanense</name>
    <dbReference type="NCBI Taxonomy" id="1679163"/>
    <lineage>
        <taxon>Bacteria</taxon>
        <taxon>Pseudomonadati</taxon>
        <taxon>Pseudomonadota</taxon>
        <taxon>Gammaproteobacteria</taxon>
        <taxon>Oceanospirillales</taxon>
        <taxon>Oceanospirillaceae</taxon>
        <taxon>Marinobacterium</taxon>
    </lineage>
</organism>
<evidence type="ECO:0000256" key="1">
    <source>
        <dbReference type="SAM" id="MobiDB-lite"/>
    </source>
</evidence>
<evidence type="ECO:0000313" key="2">
    <source>
        <dbReference type="EMBL" id="GGC05748.1"/>
    </source>
</evidence>
<sequence length="71" mass="7840">MQPAEALAGDNGGNVQRHGSALDGVRSNPLHRRILFPVDLRAPTTLWRVVDYSLYSVPVFGKPKVRVALRC</sequence>
<proteinExistence type="predicted"/>